<feature type="transmembrane region" description="Helical" evidence="10">
    <location>
        <begin position="237"/>
        <end position="265"/>
    </location>
</feature>
<evidence type="ECO:0000259" key="11">
    <source>
        <dbReference type="PROSITE" id="PS50262"/>
    </source>
</evidence>
<evidence type="ECO:0000256" key="4">
    <source>
        <dbReference type="ARBA" id="ARBA00022989"/>
    </source>
</evidence>
<keyword evidence="6 10" id="KW-0472">Membrane</keyword>
<keyword evidence="3 10" id="KW-0812">Transmembrane</keyword>
<protein>
    <submittedName>
        <fullName evidence="13">G-protein coupled receptors family 1 profile domain-containing protein</fullName>
    </submittedName>
</protein>
<feature type="transmembrane region" description="Helical" evidence="10">
    <location>
        <begin position="106"/>
        <end position="126"/>
    </location>
</feature>
<evidence type="ECO:0000256" key="6">
    <source>
        <dbReference type="ARBA" id="ARBA00023136"/>
    </source>
</evidence>
<evidence type="ECO:0000256" key="7">
    <source>
        <dbReference type="ARBA" id="ARBA00023170"/>
    </source>
</evidence>
<name>A0A914XLJ8_9BILA</name>
<dbReference type="PANTHER" id="PTHR24246:SF27">
    <property type="entry name" value="ADENOSINE RECEPTOR, ISOFORM A"/>
    <property type="match status" value="1"/>
</dbReference>
<dbReference type="PROSITE" id="PS50262">
    <property type="entry name" value="G_PROTEIN_RECEP_F1_2"/>
    <property type="match status" value="1"/>
</dbReference>
<evidence type="ECO:0000256" key="10">
    <source>
        <dbReference type="SAM" id="Phobius"/>
    </source>
</evidence>
<dbReference type="Gene3D" id="1.20.1070.10">
    <property type="entry name" value="Rhodopsin 7-helix transmembrane proteins"/>
    <property type="match status" value="1"/>
</dbReference>
<dbReference type="InterPro" id="IPR017452">
    <property type="entry name" value="GPCR_Rhodpsn_7TM"/>
</dbReference>
<feature type="transmembrane region" description="Helical" evidence="10">
    <location>
        <begin position="192"/>
        <end position="216"/>
    </location>
</feature>
<feature type="transmembrane region" description="Helical" evidence="10">
    <location>
        <begin position="147"/>
        <end position="172"/>
    </location>
</feature>
<feature type="transmembrane region" description="Helical" evidence="10">
    <location>
        <begin position="62"/>
        <end position="86"/>
    </location>
</feature>
<dbReference type="SMART" id="SM01381">
    <property type="entry name" value="7TM_GPCR_Srsx"/>
    <property type="match status" value="1"/>
</dbReference>
<reference evidence="13" key="1">
    <citation type="submission" date="2022-11" db="UniProtKB">
        <authorList>
            <consortium name="WormBaseParasite"/>
        </authorList>
    </citation>
    <scope>IDENTIFICATION</scope>
</reference>
<proteinExistence type="predicted"/>
<evidence type="ECO:0000313" key="12">
    <source>
        <dbReference type="Proteomes" id="UP000887566"/>
    </source>
</evidence>
<keyword evidence="12" id="KW-1185">Reference proteome</keyword>
<feature type="transmembrane region" description="Helical" evidence="10">
    <location>
        <begin position="28"/>
        <end position="50"/>
    </location>
</feature>
<dbReference type="SUPFAM" id="SSF81321">
    <property type="entry name" value="Family A G protein-coupled receptor-like"/>
    <property type="match status" value="1"/>
</dbReference>
<keyword evidence="2" id="KW-1003">Cell membrane</keyword>
<organism evidence="12 13">
    <name type="scientific">Plectus sambesii</name>
    <dbReference type="NCBI Taxonomy" id="2011161"/>
    <lineage>
        <taxon>Eukaryota</taxon>
        <taxon>Metazoa</taxon>
        <taxon>Ecdysozoa</taxon>
        <taxon>Nematoda</taxon>
        <taxon>Chromadorea</taxon>
        <taxon>Plectida</taxon>
        <taxon>Plectina</taxon>
        <taxon>Plectoidea</taxon>
        <taxon>Plectidae</taxon>
        <taxon>Plectus</taxon>
    </lineage>
</organism>
<keyword evidence="5" id="KW-0297">G-protein coupled receptor</keyword>
<evidence type="ECO:0000256" key="1">
    <source>
        <dbReference type="ARBA" id="ARBA00004651"/>
    </source>
</evidence>
<evidence type="ECO:0000256" key="3">
    <source>
        <dbReference type="ARBA" id="ARBA00022692"/>
    </source>
</evidence>
<sequence length="338" mass="38632">MVQLRNRTDGQVEQVQPQAVIDAYMRNFIIYGIEGLLMTLTNFPIVLSVLRFKSLREQKEFIIVAGLAFADGFNGFAFLVASIGRINQLINGDAFVLKSRWHCGTTVWNISWTMANNLAGLMLLVISVDRLLAVSLPIRYFKFTKRYAMLMVGGAFLYIGILSSLSFVLSYQYQVPEFPAYCLVGMGMNNGFYEYFVMFHLVTSFGSVILYAPVLLMLRKTMRNGMAATDANKMARLVKVTTTLGIHTFFTFLFNMIPDLLILYWKVSDQTPFYMMLNLNAMVNIFIYTLRFKELRKGLKAFFTCQEKVGVTPVFTYTNSVQQSQRKHTRSILISNNK</sequence>
<feature type="transmembrane region" description="Helical" evidence="10">
    <location>
        <begin position="271"/>
        <end position="290"/>
    </location>
</feature>
<dbReference type="CDD" id="cd00637">
    <property type="entry name" value="7tm_classA_rhodopsin-like"/>
    <property type="match status" value="1"/>
</dbReference>
<accession>A0A914XLJ8</accession>
<comment type="subcellular location">
    <subcellularLocation>
        <location evidence="1">Cell membrane</location>
        <topology evidence="1">Multi-pass membrane protein</topology>
    </subcellularLocation>
</comment>
<dbReference type="Proteomes" id="UP000887566">
    <property type="component" value="Unplaced"/>
</dbReference>
<keyword evidence="9" id="KW-0807">Transducer</keyword>
<dbReference type="InterPro" id="IPR000276">
    <property type="entry name" value="GPCR_Rhodpsn"/>
</dbReference>
<dbReference type="AlphaFoldDB" id="A0A914XLJ8"/>
<dbReference type="PANTHER" id="PTHR24246">
    <property type="entry name" value="OLFACTORY RECEPTOR AND ADENOSINE RECEPTOR"/>
    <property type="match status" value="1"/>
</dbReference>
<feature type="domain" description="G-protein coupled receptors family 1 profile" evidence="11">
    <location>
        <begin position="41"/>
        <end position="288"/>
    </location>
</feature>
<dbReference type="Pfam" id="PF10320">
    <property type="entry name" value="7TM_GPCR_Srsx"/>
    <property type="match status" value="1"/>
</dbReference>
<keyword evidence="4 10" id="KW-1133">Transmembrane helix</keyword>
<keyword evidence="8" id="KW-0325">Glycoprotein</keyword>
<evidence type="ECO:0000256" key="5">
    <source>
        <dbReference type="ARBA" id="ARBA00023040"/>
    </source>
</evidence>
<evidence type="ECO:0000256" key="9">
    <source>
        <dbReference type="ARBA" id="ARBA00023224"/>
    </source>
</evidence>
<evidence type="ECO:0000256" key="8">
    <source>
        <dbReference type="ARBA" id="ARBA00023180"/>
    </source>
</evidence>
<evidence type="ECO:0000256" key="2">
    <source>
        <dbReference type="ARBA" id="ARBA00022475"/>
    </source>
</evidence>
<evidence type="ECO:0000313" key="13">
    <source>
        <dbReference type="WBParaSite" id="PSAMB.scaffold843size40342.g9153.t1"/>
    </source>
</evidence>
<dbReference type="WBParaSite" id="PSAMB.scaffold843size40342.g9153.t1">
    <property type="protein sequence ID" value="PSAMB.scaffold843size40342.g9153.t1"/>
    <property type="gene ID" value="PSAMB.scaffold843size40342.g9153"/>
</dbReference>
<dbReference type="InterPro" id="IPR019424">
    <property type="entry name" value="7TM_GPCR_Srsx"/>
</dbReference>
<dbReference type="GO" id="GO:0004930">
    <property type="term" value="F:G protein-coupled receptor activity"/>
    <property type="evidence" value="ECO:0007669"/>
    <property type="project" value="UniProtKB-KW"/>
</dbReference>
<dbReference type="GO" id="GO:0005886">
    <property type="term" value="C:plasma membrane"/>
    <property type="evidence" value="ECO:0007669"/>
    <property type="project" value="UniProtKB-SubCell"/>
</dbReference>
<keyword evidence="7" id="KW-0675">Receptor</keyword>